<comment type="caution">
    <text evidence="4">The sequence shown here is derived from an EMBL/GenBank/DDBJ whole genome shotgun (WGS) entry which is preliminary data.</text>
</comment>
<dbReference type="Gene3D" id="3.40.250.10">
    <property type="entry name" value="Rhodanese-like domain"/>
    <property type="match status" value="1"/>
</dbReference>
<name>A0AAV9EDM0_ACOCL</name>
<dbReference type="Pfam" id="PF00581">
    <property type="entry name" value="Rhodanese"/>
    <property type="match status" value="1"/>
</dbReference>
<dbReference type="AlphaFoldDB" id="A0AAV9EDM0"/>
<feature type="transmembrane region" description="Helical" evidence="2">
    <location>
        <begin position="186"/>
        <end position="208"/>
    </location>
</feature>
<feature type="region of interest" description="Disordered" evidence="1">
    <location>
        <begin position="1"/>
        <end position="28"/>
    </location>
</feature>
<keyword evidence="2" id="KW-1133">Transmembrane helix</keyword>
<protein>
    <recommendedName>
        <fullName evidence="3">Rhodanese domain-containing protein</fullName>
    </recommendedName>
</protein>
<dbReference type="InterPro" id="IPR036873">
    <property type="entry name" value="Rhodanese-like_dom_sf"/>
</dbReference>
<dbReference type="GO" id="GO:0071277">
    <property type="term" value="P:cellular response to calcium ion"/>
    <property type="evidence" value="ECO:0007669"/>
    <property type="project" value="InterPro"/>
</dbReference>
<gene>
    <name evidence="4" type="ORF">QJS10_CPA08g01698</name>
</gene>
<evidence type="ECO:0000256" key="1">
    <source>
        <dbReference type="SAM" id="MobiDB-lite"/>
    </source>
</evidence>
<proteinExistence type="predicted"/>
<dbReference type="Proteomes" id="UP001180020">
    <property type="component" value="Unassembled WGS sequence"/>
</dbReference>
<accession>A0AAV9EDM0</accession>
<organism evidence="4 5">
    <name type="scientific">Acorus calamus</name>
    <name type="common">Sweet flag</name>
    <dbReference type="NCBI Taxonomy" id="4465"/>
    <lineage>
        <taxon>Eukaryota</taxon>
        <taxon>Viridiplantae</taxon>
        <taxon>Streptophyta</taxon>
        <taxon>Embryophyta</taxon>
        <taxon>Tracheophyta</taxon>
        <taxon>Spermatophyta</taxon>
        <taxon>Magnoliopsida</taxon>
        <taxon>Liliopsida</taxon>
        <taxon>Acoraceae</taxon>
        <taxon>Acorus</taxon>
    </lineage>
</organism>
<dbReference type="PROSITE" id="PS50206">
    <property type="entry name" value="RHODANESE_3"/>
    <property type="match status" value="1"/>
</dbReference>
<keyword evidence="2" id="KW-0812">Transmembrane</keyword>
<keyword evidence="5" id="KW-1185">Reference proteome</keyword>
<dbReference type="GO" id="GO:0009704">
    <property type="term" value="P:de-etiolation"/>
    <property type="evidence" value="ECO:0007669"/>
    <property type="project" value="InterPro"/>
</dbReference>
<dbReference type="InterPro" id="IPR044690">
    <property type="entry name" value="CAS_plant"/>
</dbReference>
<evidence type="ECO:0000259" key="3">
    <source>
        <dbReference type="PROSITE" id="PS50206"/>
    </source>
</evidence>
<dbReference type="CDD" id="cd00158">
    <property type="entry name" value="RHOD"/>
    <property type="match status" value="1"/>
</dbReference>
<keyword evidence="2" id="KW-0472">Membrane</keyword>
<dbReference type="EMBL" id="JAUJYO010000008">
    <property type="protein sequence ID" value="KAK1310959.1"/>
    <property type="molecule type" value="Genomic_DNA"/>
</dbReference>
<dbReference type="PANTHER" id="PTHR34209">
    <property type="entry name" value="RHODANESE/CELL CYCLE CONTROL PHOSPHATASE SUPERFAMILY PROTEIN"/>
    <property type="match status" value="1"/>
</dbReference>
<feature type="domain" description="Rhodanese" evidence="3">
    <location>
        <begin position="229"/>
        <end position="350"/>
    </location>
</feature>
<sequence>MSITAFTASSIPPPTSPSQPTKPTIKNQFKPPLLSSTASLSLLTLLCTSAPSEAKVFTVAKDQILTSLTKVEDAFDQVERVGSDVFGFAQSVGKVLIDTLEPGVDAALPVLKTAGEEALKVASPAFTEASKQAKEALESAGVDPTSVGTAAKTIADAAQQTTKVIEGAKPIASATVETLLTSDPSVIVVSVGAIFLAYLIVPPIWSAVSFNLRGYKGNLSPAQTLDLISTQNHFLIDIRPEKDKSKAGIPRLPSSAKNKLISIPLEDLPSKLKGLVRNAKQVEAEIVALKISYLKRVNKGSNIVIMDSYSDSAKIVARTLTTLGFKNCWIMSSGFSGNKGWSQSRLGTESYNVTLAEVISPSRVIPATIGRFGTTSSAALQSTRKLLPGGIDD</sequence>
<dbReference type="PANTHER" id="PTHR34209:SF1">
    <property type="entry name" value="CALCIUM SENSING RECEPTOR, CHLOROPLASTIC"/>
    <property type="match status" value="1"/>
</dbReference>
<evidence type="ECO:0000313" key="4">
    <source>
        <dbReference type="EMBL" id="KAK1310959.1"/>
    </source>
</evidence>
<dbReference type="InterPro" id="IPR001763">
    <property type="entry name" value="Rhodanese-like_dom"/>
</dbReference>
<dbReference type="GO" id="GO:0090333">
    <property type="term" value="P:regulation of stomatal closure"/>
    <property type="evidence" value="ECO:0007669"/>
    <property type="project" value="InterPro"/>
</dbReference>
<reference evidence="4" key="2">
    <citation type="submission" date="2023-06" db="EMBL/GenBank/DDBJ databases">
        <authorList>
            <person name="Ma L."/>
            <person name="Liu K.-W."/>
            <person name="Li Z."/>
            <person name="Hsiao Y.-Y."/>
            <person name="Qi Y."/>
            <person name="Fu T."/>
            <person name="Tang G."/>
            <person name="Zhang D."/>
            <person name="Sun W.-H."/>
            <person name="Liu D.-K."/>
            <person name="Li Y."/>
            <person name="Chen G.-Z."/>
            <person name="Liu X.-D."/>
            <person name="Liao X.-Y."/>
            <person name="Jiang Y.-T."/>
            <person name="Yu X."/>
            <person name="Hao Y."/>
            <person name="Huang J."/>
            <person name="Zhao X.-W."/>
            <person name="Ke S."/>
            <person name="Chen Y.-Y."/>
            <person name="Wu W.-L."/>
            <person name="Hsu J.-L."/>
            <person name="Lin Y.-F."/>
            <person name="Huang M.-D."/>
            <person name="Li C.-Y."/>
            <person name="Huang L."/>
            <person name="Wang Z.-W."/>
            <person name="Zhao X."/>
            <person name="Zhong W.-Y."/>
            <person name="Peng D.-H."/>
            <person name="Ahmad S."/>
            <person name="Lan S."/>
            <person name="Zhang J.-S."/>
            <person name="Tsai W.-C."/>
            <person name="Van De Peer Y."/>
            <person name="Liu Z.-J."/>
        </authorList>
    </citation>
    <scope>NUCLEOTIDE SEQUENCE</scope>
    <source>
        <strain evidence="4">CP</strain>
        <tissue evidence="4">Leaves</tissue>
    </source>
</reference>
<dbReference type="SUPFAM" id="SSF52821">
    <property type="entry name" value="Rhodanese/Cell cycle control phosphatase"/>
    <property type="match status" value="1"/>
</dbReference>
<evidence type="ECO:0000256" key="2">
    <source>
        <dbReference type="SAM" id="Phobius"/>
    </source>
</evidence>
<reference evidence="4" key="1">
    <citation type="journal article" date="2023" name="Nat. Commun.">
        <title>Diploid and tetraploid genomes of Acorus and the evolution of monocots.</title>
        <authorList>
            <person name="Ma L."/>
            <person name="Liu K.W."/>
            <person name="Li Z."/>
            <person name="Hsiao Y.Y."/>
            <person name="Qi Y."/>
            <person name="Fu T."/>
            <person name="Tang G.D."/>
            <person name="Zhang D."/>
            <person name="Sun W.H."/>
            <person name="Liu D.K."/>
            <person name="Li Y."/>
            <person name="Chen G.Z."/>
            <person name="Liu X.D."/>
            <person name="Liao X.Y."/>
            <person name="Jiang Y.T."/>
            <person name="Yu X."/>
            <person name="Hao Y."/>
            <person name="Huang J."/>
            <person name="Zhao X.W."/>
            <person name="Ke S."/>
            <person name="Chen Y.Y."/>
            <person name="Wu W.L."/>
            <person name="Hsu J.L."/>
            <person name="Lin Y.F."/>
            <person name="Huang M.D."/>
            <person name="Li C.Y."/>
            <person name="Huang L."/>
            <person name="Wang Z.W."/>
            <person name="Zhao X."/>
            <person name="Zhong W.Y."/>
            <person name="Peng D.H."/>
            <person name="Ahmad S."/>
            <person name="Lan S."/>
            <person name="Zhang J.S."/>
            <person name="Tsai W.C."/>
            <person name="Van de Peer Y."/>
            <person name="Liu Z.J."/>
        </authorList>
    </citation>
    <scope>NUCLEOTIDE SEQUENCE</scope>
    <source>
        <strain evidence="4">CP</strain>
    </source>
</reference>
<evidence type="ECO:0000313" key="5">
    <source>
        <dbReference type="Proteomes" id="UP001180020"/>
    </source>
</evidence>